<accession>A0ACC3TID6</accession>
<sequence>MTSEHSFEFKEKSIRRELGQYIIQVQQEHEALVNELLTKSRLQSGSHNEAVRTHGADGWSLEDFIPKAKTSQRNPMKFSIVTFHKNTHAAPLKNQIVKESVLVPFVRPLPLYKDYTSLTTGVNVEDDEFLRYLPYFGENGEEDGLDLEEMFEDKTESQAEILRREKAQFLAVDFFNFVANYGLTKGQLVSYFLYHVGSNAAARKQVLPDKFELDEKKWKLLEEHTRKLDARLVRKVELICRIFKDMTKTSVWEILNLSTANALIEDRRSSLRSSQSTAAFSLDSYSSLLCSFCFMHECPWHDATYMTVGPDGSMRPPSLQERDNTNKSSAGRKIMPEDIPCSPDCFMKVLKSDKPETVTRPVEWKDDEVSMLKMTATVMIRNERMSCLLTTIVSKSCRDIRTKLEELKLTSIFAKLEKPGLSRLITLDSAQSFTGNKRKRKAQTGYPEDCSLSGNHSKRGNVNPCMHTGPCDSRCPAVISKVFCEKGCACPGSCPRRWRGCRCTTNRCRTSACECFKWNRECDPDLCRSCGADHVLDPRNRDIADNKQYCRNVNLQRGLGKRVVVGPSNVSGWGLFMGESIKQDEYLGEYKGELISQDEAERRGKIYDKRGVSFLFESTKDQCVDATRAGNKLRFINHSRQNPNCHARILLVNGIHRIAFFARRRIKEGEELFIDYGYNNKTMKFVPLEYGKASRSDSHHKD</sequence>
<organism evidence="1 2">
    <name type="scientific">Lipomyces orientalis</name>
    <dbReference type="NCBI Taxonomy" id="1233043"/>
    <lineage>
        <taxon>Eukaryota</taxon>
        <taxon>Fungi</taxon>
        <taxon>Dikarya</taxon>
        <taxon>Ascomycota</taxon>
        <taxon>Saccharomycotina</taxon>
        <taxon>Lipomycetes</taxon>
        <taxon>Lipomycetales</taxon>
        <taxon>Lipomycetaceae</taxon>
        <taxon>Lipomyces</taxon>
    </lineage>
</organism>
<comment type="caution">
    <text evidence="1">The sequence shown here is derived from an EMBL/GenBank/DDBJ whole genome shotgun (WGS) entry which is preliminary data.</text>
</comment>
<evidence type="ECO:0000313" key="2">
    <source>
        <dbReference type="Proteomes" id="UP001489719"/>
    </source>
</evidence>
<name>A0ACC3TID6_9ASCO</name>
<reference evidence="2" key="1">
    <citation type="journal article" date="2024" name="Front. Bioeng. Biotechnol.">
        <title>Genome-scale model development and genomic sequencing of the oleaginous clade Lipomyces.</title>
        <authorList>
            <person name="Czajka J.J."/>
            <person name="Han Y."/>
            <person name="Kim J."/>
            <person name="Mondo S.J."/>
            <person name="Hofstad B.A."/>
            <person name="Robles A."/>
            <person name="Haridas S."/>
            <person name="Riley R."/>
            <person name="LaButti K."/>
            <person name="Pangilinan J."/>
            <person name="Andreopoulos W."/>
            <person name="Lipzen A."/>
            <person name="Yan J."/>
            <person name="Wang M."/>
            <person name="Ng V."/>
            <person name="Grigoriev I.V."/>
            <person name="Spatafora J.W."/>
            <person name="Magnuson J.K."/>
            <person name="Baker S.E."/>
            <person name="Pomraning K.R."/>
        </authorList>
    </citation>
    <scope>NUCLEOTIDE SEQUENCE [LARGE SCALE GENOMIC DNA]</scope>
    <source>
        <strain evidence="2">CBS 10300</strain>
    </source>
</reference>
<evidence type="ECO:0000313" key="1">
    <source>
        <dbReference type="EMBL" id="KAK9320651.1"/>
    </source>
</evidence>
<proteinExistence type="predicted"/>
<dbReference type="EMBL" id="MU970121">
    <property type="protein sequence ID" value="KAK9320651.1"/>
    <property type="molecule type" value="Genomic_DNA"/>
</dbReference>
<gene>
    <name evidence="1" type="ORF">V1517DRAFT_328812</name>
</gene>
<dbReference type="Proteomes" id="UP001489719">
    <property type="component" value="Unassembled WGS sequence"/>
</dbReference>
<keyword evidence="2" id="KW-1185">Reference proteome</keyword>
<protein>
    <submittedName>
        <fullName evidence="1">Uncharacterized protein</fullName>
    </submittedName>
</protein>